<dbReference type="PROSITE" id="PS50994">
    <property type="entry name" value="INTEGRASE"/>
    <property type="match status" value="1"/>
</dbReference>
<organism evidence="2 3">
    <name type="scientific">Roseateles flavus</name>
    <dbReference type="NCBI Taxonomy" id="3149041"/>
    <lineage>
        <taxon>Bacteria</taxon>
        <taxon>Pseudomonadati</taxon>
        <taxon>Pseudomonadota</taxon>
        <taxon>Betaproteobacteria</taxon>
        <taxon>Burkholderiales</taxon>
        <taxon>Sphaerotilaceae</taxon>
        <taxon>Roseateles</taxon>
    </lineage>
</organism>
<evidence type="ECO:0000259" key="1">
    <source>
        <dbReference type="PROSITE" id="PS50994"/>
    </source>
</evidence>
<dbReference type="PANTHER" id="PTHR47515">
    <property type="entry name" value="LOW CALCIUM RESPONSE LOCUS PROTEIN T"/>
    <property type="match status" value="1"/>
</dbReference>
<dbReference type="RefSeq" id="WP_347613415.1">
    <property type="nucleotide sequence ID" value="NZ_JBDPZC010000018.1"/>
</dbReference>
<dbReference type="SUPFAM" id="SSF53098">
    <property type="entry name" value="Ribonuclease H-like"/>
    <property type="match status" value="1"/>
</dbReference>
<gene>
    <name evidence="2" type="ORF">ABDJ40_23545</name>
</gene>
<reference evidence="2 3" key="1">
    <citation type="submission" date="2024-05" db="EMBL/GenBank/DDBJ databases">
        <title>Roseateles sp. 2.12 16S ribosomal RNA gene Genome sequencing and assembly.</title>
        <authorList>
            <person name="Woo H."/>
        </authorList>
    </citation>
    <scope>NUCLEOTIDE SEQUENCE [LARGE SCALE GENOMIC DNA]</scope>
    <source>
        <strain evidence="2 3">2.12</strain>
    </source>
</reference>
<dbReference type="InterPro" id="IPR036397">
    <property type="entry name" value="RNaseH_sf"/>
</dbReference>
<dbReference type="InterPro" id="IPR001584">
    <property type="entry name" value="Integrase_cat-core"/>
</dbReference>
<evidence type="ECO:0000313" key="3">
    <source>
        <dbReference type="Proteomes" id="UP001462640"/>
    </source>
</evidence>
<dbReference type="EMBL" id="JBDPZC010000018">
    <property type="protein sequence ID" value="MEO3715759.1"/>
    <property type="molecule type" value="Genomic_DNA"/>
</dbReference>
<accession>A0ABV0GL28</accession>
<keyword evidence="3" id="KW-1185">Reference proteome</keyword>
<name>A0ABV0GL28_9BURK</name>
<dbReference type="Gene3D" id="3.30.420.10">
    <property type="entry name" value="Ribonuclease H-like superfamily/Ribonuclease H"/>
    <property type="match status" value="1"/>
</dbReference>
<feature type="non-terminal residue" evidence="2">
    <location>
        <position position="1"/>
    </location>
</feature>
<dbReference type="InterPro" id="IPR012337">
    <property type="entry name" value="RNaseH-like_sf"/>
</dbReference>
<protein>
    <submittedName>
        <fullName evidence="2">Integrase core domain-containing protein</fullName>
    </submittedName>
</protein>
<dbReference type="PANTHER" id="PTHR47515:SF1">
    <property type="entry name" value="BLR2054 PROTEIN"/>
    <property type="match status" value="1"/>
</dbReference>
<dbReference type="Pfam" id="PF13683">
    <property type="entry name" value="rve_3"/>
    <property type="match status" value="1"/>
</dbReference>
<comment type="caution">
    <text evidence="2">The sequence shown here is derived from an EMBL/GenBank/DDBJ whole genome shotgun (WGS) entry which is preliminary data.</text>
</comment>
<dbReference type="Proteomes" id="UP001462640">
    <property type="component" value="Unassembled WGS sequence"/>
</dbReference>
<sequence length="151" mass="17157">SGQQIKCLTVVDEFTRECLAIDVAGSIRSKRVIEVLSRLVSLYGAPLFIRSDNGPEFVSLAILDWIASSGIATVLNDPGKPWQNGTDESFNGKFRDECLSLEWFRSRREASAVIEAWRQHYNEVRPHSSLQYLTPVEFKQQLRQDLQPAVF</sequence>
<proteinExistence type="predicted"/>
<evidence type="ECO:0000313" key="2">
    <source>
        <dbReference type="EMBL" id="MEO3715759.1"/>
    </source>
</evidence>
<feature type="domain" description="Integrase catalytic" evidence="1">
    <location>
        <begin position="1"/>
        <end position="143"/>
    </location>
</feature>